<name>A0AAW1NSF9_9CHLO</name>
<evidence type="ECO:0000313" key="3">
    <source>
        <dbReference type="Proteomes" id="UP001465755"/>
    </source>
</evidence>
<gene>
    <name evidence="2" type="ORF">WJX73_005606</name>
</gene>
<reference evidence="2 3" key="1">
    <citation type="journal article" date="2024" name="Nat. Commun.">
        <title>Phylogenomics reveals the evolutionary origins of lichenization in chlorophyte algae.</title>
        <authorList>
            <person name="Puginier C."/>
            <person name="Libourel C."/>
            <person name="Otte J."/>
            <person name="Skaloud P."/>
            <person name="Haon M."/>
            <person name="Grisel S."/>
            <person name="Petersen M."/>
            <person name="Berrin J.G."/>
            <person name="Delaux P.M."/>
            <person name="Dal Grande F."/>
            <person name="Keller J."/>
        </authorList>
    </citation>
    <scope>NUCLEOTIDE SEQUENCE [LARGE SCALE GENOMIC DNA]</scope>
    <source>
        <strain evidence="2 3">SAG 2036</strain>
    </source>
</reference>
<accession>A0AAW1NSF9</accession>
<proteinExistence type="predicted"/>
<protein>
    <submittedName>
        <fullName evidence="2">Uncharacterized protein</fullName>
    </submittedName>
</protein>
<evidence type="ECO:0000313" key="2">
    <source>
        <dbReference type="EMBL" id="KAK9792976.1"/>
    </source>
</evidence>
<feature type="region of interest" description="Disordered" evidence="1">
    <location>
        <begin position="1"/>
        <end position="50"/>
    </location>
</feature>
<dbReference type="AlphaFoldDB" id="A0AAW1NSF9"/>
<comment type="caution">
    <text evidence="2">The sequence shown here is derived from an EMBL/GenBank/DDBJ whole genome shotgun (WGS) entry which is preliminary data.</text>
</comment>
<evidence type="ECO:0000256" key="1">
    <source>
        <dbReference type="SAM" id="MobiDB-lite"/>
    </source>
</evidence>
<feature type="region of interest" description="Disordered" evidence="1">
    <location>
        <begin position="72"/>
        <end position="100"/>
    </location>
</feature>
<dbReference type="Proteomes" id="UP001465755">
    <property type="component" value="Unassembled WGS sequence"/>
</dbReference>
<sequence length="100" mass="10359">MEATFGNDGKLVEKGNTVQTAEGLGGVNIKGVNDPKAQSDTTDGPGHDLKIKDTLVTDHGEVRYDLGSNHIATAGDPLTGNNKTAAGNVTTAGREDQKIK</sequence>
<organism evidence="2 3">
    <name type="scientific">Symbiochloris irregularis</name>
    <dbReference type="NCBI Taxonomy" id="706552"/>
    <lineage>
        <taxon>Eukaryota</taxon>
        <taxon>Viridiplantae</taxon>
        <taxon>Chlorophyta</taxon>
        <taxon>core chlorophytes</taxon>
        <taxon>Trebouxiophyceae</taxon>
        <taxon>Trebouxiales</taxon>
        <taxon>Trebouxiaceae</taxon>
        <taxon>Symbiochloris</taxon>
    </lineage>
</organism>
<keyword evidence="3" id="KW-1185">Reference proteome</keyword>
<feature type="compositionally biased region" description="Polar residues" evidence="1">
    <location>
        <begin position="79"/>
        <end position="91"/>
    </location>
</feature>
<dbReference type="EMBL" id="JALJOQ010000156">
    <property type="protein sequence ID" value="KAK9792976.1"/>
    <property type="molecule type" value="Genomic_DNA"/>
</dbReference>